<dbReference type="PRINTS" id="PR00411">
    <property type="entry name" value="PNDRDTASEI"/>
</dbReference>
<dbReference type="PIRSF" id="PIRSF000350">
    <property type="entry name" value="Mercury_reductase_MerA"/>
    <property type="match status" value="1"/>
</dbReference>
<evidence type="ECO:0000256" key="3">
    <source>
        <dbReference type="ARBA" id="ARBA00016961"/>
    </source>
</evidence>
<dbReference type="GO" id="GO:0005737">
    <property type="term" value="C:cytoplasm"/>
    <property type="evidence" value="ECO:0007669"/>
    <property type="project" value="UniProtKB-ARBA"/>
</dbReference>
<dbReference type="GO" id="GO:0004148">
    <property type="term" value="F:dihydrolipoyl dehydrogenase (NADH) activity"/>
    <property type="evidence" value="ECO:0007669"/>
    <property type="project" value="UniProtKB-EC"/>
</dbReference>
<dbReference type="PROSITE" id="PS00076">
    <property type="entry name" value="PYRIDINE_REDOX_1"/>
    <property type="match status" value="1"/>
</dbReference>
<organism evidence="17 18">
    <name type="scientific">Pseudobacteriovorax antillogorgiicola</name>
    <dbReference type="NCBI Taxonomy" id="1513793"/>
    <lineage>
        <taxon>Bacteria</taxon>
        <taxon>Pseudomonadati</taxon>
        <taxon>Bdellovibrionota</taxon>
        <taxon>Oligoflexia</taxon>
        <taxon>Oligoflexales</taxon>
        <taxon>Pseudobacteriovoracaceae</taxon>
        <taxon>Pseudobacteriovorax</taxon>
    </lineage>
</organism>
<feature type="binding site" evidence="12">
    <location>
        <position position="205"/>
    </location>
    <ligand>
        <name>NAD(+)</name>
        <dbReference type="ChEBI" id="CHEBI:57540"/>
    </ligand>
</feature>
<dbReference type="InterPro" id="IPR006258">
    <property type="entry name" value="Lipoamide_DH"/>
</dbReference>
<dbReference type="EC" id="1.8.1.4" evidence="2 14"/>
<feature type="binding site" evidence="12">
    <location>
        <begin position="318"/>
        <end position="321"/>
    </location>
    <ligand>
        <name>FAD</name>
        <dbReference type="ChEBI" id="CHEBI:57692"/>
    </ligand>
</feature>
<comment type="miscellaneous">
    <text evidence="14">The active site is a redox-active disulfide bond.</text>
</comment>
<feature type="binding site" evidence="12">
    <location>
        <begin position="182"/>
        <end position="189"/>
    </location>
    <ligand>
        <name>NAD(+)</name>
        <dbReference type="ChEBI" id="CHEBI:57540"/>
    </ligand>
</feature>
<dbReference type="InterPro" id="IPR001100">
    <property type="entry name" value="Pyr_nuc-diS_OxRdtase"/>
</dbReference>
<keyword evidence="7 12" id="KW-0520">NAD</keyword>
<dbReference type="FunFam" id="3.50.50.60:FF:000001">
    <property type="entry name" value="Dihydrolipoyl dehydrogenase, mitochondrial"/>
    <property type="match status" value="1"/>
</dbReference>
<dbReference type="FunFam" id="3.30.390.30:FF:000001">
    <property type="entry name" value="Dihydrolipoyl dehydrogenase"/>
    <property type="match status" value="1"/>
</dbReference>
<evidence type="ECO:0000313" key="17">
    <source>
        <dbReference type="EMBL" id="SME88160.1"/>
    </source>
</evidence>
<dbReference type="InterPro" id="IPR012999">
    <property type="entry name" value="Pyr_OxRdtase_I_AS"/>
</dbReference>
<keyword evidence="9 14" id="KW-0676">Redox-active center</keyword>
<evidence type="ECO:0000256" key="5">
    <source>
        <dbReference type="ARBA" id="ARBA00022827"/>
    </source>
</evidence>
<dbReference type="Gene3D" id="3.30.390.30">
    <property type="match status" value="1"/>
</dbReference>
<feature type="active site" description="Proton acceptor" evidence="11">
    <location>
        <position position="444"/>
    </location>
</feature>
<dbReference type="Gene3D" id="3.50.50.60">
    <property type="entry name" value="FAD/NAD(P)-binding domain"/>
    <property type="match status" value="2"/>
</dbReference>
<dbReference type="NCBIfam" id="TIGR01350">
    <property type="entry name" value="lipoamide_DH"/>
    <property type="match status" value="1"/>
</dbReference>
<evidence type="ECO:0000256" key="10">
    <source>
        <dbReference type="ARBA" id="ARBA00049187"/>
    </source>
</evidence>
<comment type="cofactor">
    <cofactor evidence="12 14">
        <name>FAD</name>
        <dbReference type="ChEBI" id="CHEBI:57692"/>
    </cofactor>
    <text evidence="12 14">Binds 1 FAD per subunit.</text>
</comment>
<evidence type="ECO:0000259" key="16">
    <source>
        <dbReference type="Pfam" id="PF07992"/>
    </source>
</evidence>
<keyword evidence="18" id="KW-1185">Reference proteome</keyword>
<dbReference type="InterPro" id="IPR036188">
    <property type="entry name" value="FAD/NAD-bd_sf"/>
</dbReference>
<dbReference type="SUPFAM" id="SSF55424">
    <property type="entry name" value="FAD/NAD-linked reductases, dimerisation (C-terminal) domain"/>
    <property type="match status" value="1"/>
</dbReference>
<dbReference type="GO" id="GO:0050660">
    <property type="term" value="F:flavin adenine dinucleotide binding"/>
    <property type="evidence" value="ECO:0007669"/>
    <property type="project" value="InterPro"/>
</dbReference>
<feature type="disulfide bond" description="Redox-active" evidence="13">
    <location>
        <begin position="44"/>
        <end position="49"/>
    </location>
</feature>
<keyword evidence="6 14" id="KW-0560">Oxidoreductase</keyword>
<dbReference type="InterPro" id="IPR050151">
    <property type="entry name" value="Class-I_Pyr_Nuc-Dis_Oxidored"/>
</dbReference>
<accession>A0A1Y6B925</accession>
<proteinExistence type="inferred from homology"/>
<dbReference type="PRINTS" id="PR00368">
    <property type="entry name" value="FADPNR"/>
</dbReference>
<dbReference type="Pfam" id="PF07992">
    <property type="entry name" value="Pyr_redox_2"/>
    <property type="match status" value="1"/>
</dbReference>
<dbReference type="PANTHER" id="PTHR22912">
    <property type="entry name" value="DISULFIDE OXIDOREDUCTASE"/>
    <property type="match status" value="1"/>
</dbReference>
<dbReference type="Proteomes" id="UP000192907">
    <property type="component" value="Unassembled WGS sequence"/>
</dbReference>
<evidence type="ECO:0000256" key="8">
    <source>
        <dbReference type="ARBA" id="ARBA00023157"/>
    </source>
</evidence>
<evidence type="ECO:0000256" key="1">
    <source>
        <dbReference type="ARBA" id="ARBA00007532"/>
    </source>
</evidence>
<evidence type="ECO:0000256" key="4">
    <source>
        <dbReference type="ARBA" id="ARBA00022630"/>
    </source>
</evidence>
<comment type="catalytic activity">
    <reaction evidence="10 14">
        <text>N(6)-[(R)-dihydrolipoyl]-L-lysyl-[protein] + NAD(+) = N(6)-[(R)-lipoyl]-L-lysyl-[protein] + NADH + H(+)</text>
        <dbReference type="Rhea" id="RHEA:15045"/>
        <dbReference type="Rhea" id="RHEA-COMP:10474"/>
        <dbReference type="Rhea" id="RHEA-COMP:10475"/>
        <dbReference type="ChEBI" id="CHEBI:15378"/>
        <dbReference type="ChEBI" id="CHEBI:57540"/>
        <dbReference type="ChEBI" id="CHEBI:57945"/>
        <dbReference type="ChEBI" id="CHEBI:83099"/>
        <dbReference type="ChEBI" id="CHEBI:83100"/>
        <dbReference type="EC" id="1.8.1.4"/>
    </reaction>
</comment>
<dbReference type="InterPro" id="IPR023753">
    <property type="entry name" value="FAD/NAD-binding_dom"/>
</dbReference>
<dbReference type="InterPro" id="IPR016156">
    <property type="entry name" value="FAD/NAD-linked_Rdtase_dimer_sf"/>
</dbReference>
<evidence type="ECO:0000259" key="15">
    <source>
        <dbReference type="Pfam" id="PF02852"/>
    </source>
</evidence>
<gene>
    <name evidence="17" type="ORF">SAMN06296036_101113</name>
</gene>
<feature type="binding site" evidence="12">
    <location>
        <position position="312"/>
    </location>
    <ligand>
        <name>FAD</name>
        <dbReference type="ChEBI" id="CHEBI:57692"/>
    </ligand>
</feature>
<name>A0A1Y6B925_9BACT</name>
<evidence type="ECO:0000256" key="6">
    <source>
        <dbReference type="ARBA" id="ARBA00023002"/>
    </source>
</evidence>
<dbReference type="InterPro" id="IPR004099">
    <property type="entry name" value="Pyr_nucl-diS_OxRdtase_dimer"/>
</dbReference>
<feature type="domain" description="Pyridine nucleotide-disulphide oxidoreductase dimerisation" evidence="15">
    <location>
        <begin position="346"/>
        <end position="455"/>
    </location>
</feature>
<dbReference type="OrthoDB" id="5288163at2"/>
<feature type="binding site" evidence="12">
    <location>
        <begin position="145"/>
        <end position="147"/>
    </location>
    <ligand>
        <name>FAD</name>
        <dbReference type="ChEBI" id="CHEBI:57692"/>
    </ligand>
</feature>
<keyword evidence="12" id="KW-0547">Nucleotide-binding</keyword>
<dbReference type="Pfam" id="PF02852">
    <property type="entry name" value="Pyr_redox_dim"/>
    <property type="match status" value="1"/>
</dbReference>
<dbReference type="EMBL" id="FWZT01000001">
    <property type="protein sequence ID" value="SME88160.1"/>
    <property type="molecule type" value="Genomic_DNA"/>
</dbReference>
<feature type="domain" description="FAD/NAD(P)-binding" evidence="16">
    <location>
        <begin position="6"/>
        <end position="327"/>
    </location>
</feature>
<dbReference type="SUPFAM" id="SSF51905">
    <property type="entry name" value="FAD/NAD(P)-binding domain"/>
    <property type="match status" value="1"/>
</dbReference>
<evidence type="ECO:0000256" key="11">
    <source>
        <dbReference type="PIRSR" id="PIRSR000350-2"/>
    </source>
</evidence>
<feature type="binding site" evidence="12">
    <location>
        <position position="272"/>
    </location>
    <ligand>
        <name>NAD(+)</name>
        <dbReference type="ChEBI" id="CHEBI:57540"/>
    </ligand>
</feature>
<dbReference type="AlphaFoldDB" id="A0A1Y6B925"/>
<protein>
    <recommendedName>
        <fullName evidence="3 14">Dihydrolipoyl dehydrogenase</fullName>
        <ecNumber evidence="2 14">1.8.1.4</ecNumber>
    </recommendedName>
</protein>
<dbReference type="PANTHER" id="PTHR22912:SF151">
    <property type="entry name" value="DIHYDROLIPOYL DEHYDROGENASE, MITOCHONDRIAL"/>
    <property type="match status" value="1"/>
</dbReference>
<reference evidence="18" key="1">
    <citation type="submission" date="2017-04" db="EMBL/GenBank/DDBJ databases">
        <authorList>
            <person name="Varghese N."/>
            <person name="Submissions S."/>
        </authorList>
    </citation>
    <scope>NUCLEOTIDE SEQUENCE [LARGE SCALE GENOMIC DNA]</scope>
    <source>
        <strain evidence="18">RKEM611</strain>
    </source>
</reference>
<dbReference type="STRING" id="1513793.SAMN06296036_101113"/>
<feature type="binding site" evidence="12">
    <location>
        <position position="117"/>
    </location>
    <ligand>
        <name>FAD</name>
        <dbReference type="ChEBI" id="CHEBI:57692"/>
    </ligand>
</feature>
<evidence type="ECO:0000256" key="7">
    <source>
        <dbReference type="ARBA" id="ARBA00023027"/>
    </source>
</evidence>
<sequence length="465" mass="49494">MAEDQFDVLVIGGGPGGYVAAIRAAQLGLKTACIESRGKLGGTCLNVGCIPSKALLQSSESYHHALHKAEALGLTYEKVGFDLKKIHEHKTKVVGQLTDGVEYLFKKNKVTYLKGFGSFVEPGKVKVKSDSDEKVYSAKNVIIATGSAPVELPSAPFDGKTVVDSTGALDFDKVPKHLVVIGGGVIGLELGSVWARLGAKVSVVEAADTILPMMDKDVIRAMKKSLGKEGLEFYEKTKFVELKKKGRSTVVVCDKAGEAVELSCDKVLVAVGRRAYSEGLGLDAVGIETERGKIPVNDRFQTKVDGVWAIGDVIDGPMLAHKAEEEGVACAEFIANKHGHVNYFAIPNVVYTWPEVASVGMTEQECKEKGLEVKIGKVPFSANGRAKCLGETDGFVKIIADKRTDRMVGAHIVGPNASELIGELAIGAEYSASAEDIGRSVHAHPTLSETIKEAALAVDKMSLNA</sequence>
<evidence type="ECO:0000313" key="18">
    <source>
        <dbReference type="Proteomes" id="UP000192907"/>
    </source>
</evidence>
<keyword evidence="8" id="KW-1015">Disulfide bond</keyword>
<evidence type="ECO:0000256" key="2">
    <source>
        <dbReference type="ARBA" id="ARBA00012608"/>
    </source>
</evidence>
<keyword evidence="4 14" id="KW-0285">Flavoprotein</keyword>
<evidence type="ECO:0000256" key="14">
    <source>
        <dbReference type="RuleBase" id="RU003692"/>
    </source>
</evidence>
<dbReference type="GO" id="GO:0006103">
    <property type="term" value="P:2-oxoglutarate metabolic process"/>
    <property type="evidence" value="ECO:0007669"/>
    <property type="project" value="TreeGrafter"/>
</dbReference>
<keyword evidence="5 12" id="KW-0274">FAD</keyword>
<evidence type="ECO:0000256" key="13">
    <source>
        <dbReference type="PIRSR" id="PIRSR000350-4"/>
    </source>
</evidence>
<evidence type="ECO:0000256" key="12">
    <source>
        <dbReference type="PIRSR" id="PIRSR000350-3"/>
    </source>
</evidence>
<comment type="similarity">
    <text evidence="1 14">Belongs to the class-I pyridine nucleotide-disulfide oxidoreductase family.</text>
</comment>
<dbReference type="RefSeq" id="WP_132314752.1">
    <property type="nucleotide sequence ID" value="NZ_FWZT01000001.1"/>
</dbReference>
<feature type="binding site" evidence="12">
    <location>
        <position position="53"/>
    </location>
    <ligand>
        <name>FAD</name>
        <dbReference type="ChEBI" id="CHEBI:57692"/>
    </ligand>
</feature>
<evidence type="ECO:0000256" key="9">
    <source>
        <dbReference type="ARBA" id="ARBA00023284"/>
    </source>
</evidence>